<keyword evidence="1" id="KW-0472">Membrane</keyword>
<dbReference type="OrthoDB" id="2913550at2759"/>
<dbReference type="SUPFAM" id="SSF81383">
    <property type="entry name" value="F-box domain"/>
    <property type="match status" value="1"/>
</dbReference>
<evidence type="ECO:0000313" key="4">
    <source>
        <dbReference type="Proteomes" id="UP000217790"/>
    </source>
</evidence>
<dbReference type="AlphaFoldDB" id="A0A2H3D8L7"/>
<name>A0A2H3D8L7_ARMGA</name>
<evidence type="ECO:0000256" key="1">
    <source>
        <dbReference type="SAM" id="Phobius"/>
    </source>
</evidence>
<evidence type="ECO:0000313" key="3">
    <source>
        <dbReference type="EMBL" id="PBK90450.1"/>
    </source>
</evidence>
<proteinExistence type="predicted"/>
<keyword evidence="1" id="KW-0812">Transmembrane</keyword>
<dbReference type="OMA" id="WTIARTS"/>
<reference evidence="4" key="1">
    <citation type="journal article" date="2017" name="Nat. Ecol. Evol.">
        <title>Genome expansion and lineage-specific genetic innovations in the forest pathogenic fungi Armillaria.</title>
        <authorList>
            <person name="Sipos G."/>
            <person name="Prasanna A.N."/>
            <person name="Walter M.C."/>
            <person name="O'Connor E."/>
            <person name="Balint B."/>
            <person name="Krizsan K."/>
            <person name="Kiss B."/>
            <person name="Hess J."/>
            <person name="Varga T."/>
            <person name="Slot J."/>
            <person name="Riley R."/>
            <person name="Boka B."/>
            <person name="Rigling D."/>
            <person name="Barry K."/>
            <person name="Lee J."/>
            <person name="Mihaltcheva S."/>
            <person name="LaButti K."/>
            <person name="Lipzen A."/>
            <person name="Waldron R."/>
            <person name="Moloney N.M."/>
            <person name="Sperisen C."/>
            <person name="Kredics L."/>
            <person name="Vagvoelgyi C."/>
            <person name="Patrignani A."/>
            <person name="Fitzpatrick D."/>
            <person name="Nagy I."/>
            <person name="Doyle S."/>
            <person name="Anderson J.B."/>
            <person name="Grigoriev I.V."/>
            <person name="Gueldener U."/>
            <person name="Muensterkoetter M."/>
            <person name="Nagy L.G."/>
        </authorList>
    </citation>
    <scope>NUCLEOTIDE SEQUENCE [LARGE SCALE GENOMIC DNA]</scope>
    <source>
        <strain evidence="4">Ar21-2</strain>
    </source>
</reference>
<gene>
    <name evidence="3" type="ORF">ARMGADRAFT_1032474</name>
</gene>
<evidence type="ECO:0000259" key="2">
    <source>
        <dbReference type="PROSITE" id="PS50181"/>
    </source>
</evidence>
<feature type="domain" description="F-box" evidence="2">
    <location>
        <begin position="133"/>
        <end position="181"/>
    </location>
</feature>
<protein>
    <recommendedName>
        <fullName evidence="2">F-box domain-containing protein</fullName>
    </recommendedName>
</protein>
<feature type="transmembrane region" description="Helical" evidence="1">
    <location>
        <begin position="66"/>
        <end position="85"/>
    </location>
</feature>
<dbReference type="EMBL" id="KZ293665">
    <property type="protein sequence ID" value="PBK90450.1"/>
    <property type="molecule type" value="Genomic_DNA"/>
</dbReference>
<dbReference type="InParanoid" id="A0A2H3D8L7"/>
<sequence>MAMTAEHPNLPLRWTIARTSKYRKCDDSLMMRGVKMKMNRKRGRMLRLNIDCTYDSLWTTRLLPDWLVIFFFLPVIVVLIASNFVEVPSLAILYREAEGLIFMVWFLESSLASLDMANPNHHSSLHPPLVSKEARLISIPNKLQLKILSYLSSRDLMAIVTMSKQFLEIIARILAQHGNMWWLPDVLQIDAKSYCAAKLWLWSNQGCDVSFIVGLKLFVPVHVVRAVIKHHPSLRLLDTIHATIIHDNDGDSKYDLQGHNSGLQRLHICPDHVTLMKVLTFIDLCYVKVAPEGPLPSTFLQSTFAASFPPETPFHLALSPPQEFNYQALRNMISPQVALVNQLYLRFVAFNTIKDVLNALSACVPFIKGHSLTLQVYRLEKNALDQILLTVHTSVFPDYELVEVFARNHGNKWLCGIINTRIGMVTYSSVLDSGDSLPGI</sequence>
<dbReference type="InterPro" id="IPR036047">
    <property type="entry name" value="F-box-like_dom_sf"/>
</dbReference>
<dbReference type="InterPro" id="IPR001810">
    <property type="entry name" value="F-box_dom"/>
</dbReference>
<keyword evidence="4" id="KW-1185">Reference proteome</keyword>
<dbReference type="Proteomes" id="UP000217790">
    <property type="component" value="Unassembled WGS sequence"/>
</dbReference>
<dbReference type="PROSITE" id="PS50181">
    <property type="entry name" value="FBOX"/>
    <property type="match status" value="1"/>
</dbReference>
<accession>A0A2H3D8L7</accession>
<organism evidence="3 4">
    <name type="scientific">Armillaria gallica</name>
    <name type="common">Bulbous honey fungus</name>
    <name type="synonym">Armillaria bulbosa</name>
    <dbReference type="NCBI Taxonomy" id="47427"/>
    <lineage>
        <taxon>Eukaryota</taxon>
        <taxon>Fungi</taxon>
        <taxon>Dikarya</taxon>
        <taxon>Basidiomycota</taxon>
        <taxon>Agaricomycotina</taxon>
        <taxon>Agaricomycetes</taxon>
        <taxon>Agaricomycetidae</taxon>
        <taxon>Agaricales</taxon>
        <taxon>Marasmiineae</taxon>
        <taxon>Physalacriaceae</taxon>
        <taxon>Armillaria</taxon>
    </lineage>
</organism>
<keyword evidence="1" id="KW-1133">Transmembrane helix</keyword>